<protein>
    <recommendedName>
        <fullName evidence="1">ARB-07466-like C-terminal domain-containing protein</fullName>
    </recommendedName>
</protein>
<dbReference type="Proteomes" id="UP001430172">
    <property type="component" value="Unassembled WGS sequence"/>
</dbReference>
<gene>
    <name evidence="2" type="ORF">JQN70_17815</name>
</gene>
<accession>A0ABS2CQU6</accession>
<dbReference type="InterPro" id="IPR058593">
    <property type="entry name" value="ARB_07466-like_C"/>
</dbReference>
<evidence type="ECO:0000313" key="2">
    <source>
        <dbReference type="EMBL" id="MBM6402257.1"/>
    </source>
</evidence>
<dbReference type="Pfam" id="PF26571">
    <property type="entry name" value="VldE"/>
    <property type="match status" value="1"/>
</dbReference>
<comment type="caution">
    <text evidence="2">The sequence shown here is derived from an EMBL/GenBank/DDBJ whole genome shotgun (WGS) entry which is preliminary data.</text>
</comment>
<reference evidence="2" key="1">
    <citation type="submission" date="2021-02" db="EMBL/GenBank/DDBJ databases">
        <title>Phycicoccus sp. MQZ13P-5T, whole genome shotgun sequence.</title>
        <authorList>
            <person name="Tuo L."/>
        </authorList>
    </citation>
    <scope>NUCLEOTIDE SEQUENCE</scope>
    <source>
        <strain evidence="2">MQZ13P-5</strain>
    </source>
</reference>
<sequence length="63" mass="7168">MISGASQGDAIAAWVQQNVGKFNVKYLIWQQRYWAPGEGWSTMEDRGSPTANHYDHVHVTVNY</sequence>
<evidence type="ECO:0000313" key="3">
    <source>
        <dbReference type="Proteomes" id="UP001430172"/>
    </source>
</evidence>
<evidence type="ECO:0000259" key="1">
    <source>
        <dbReference type="Pfam" id="PF26571"/>
    </source>
</evidence>
<keyword evidence="3" id="KW-1185">Reference proteome</keyword>
<name>A0ABS2CQU6_9MICO</name>
<feature type="domain" description="ARB-07466-like C-terminal" evidence="1">
    <location>
        <begin position="4"/>
        <end position="54"/>
    </location>
</feature>
<dbReference type="EMBL" id="JAFDVD010000022">
    <property type="protein sequence ID" value="MBM6402257.1"/>
    <property type="molecule type" value="Genomic_DNA"/>
</dbReference>
<proteinExistence type="predicted"/>
<organism evidence="2 3">
    <name type="scientific">Phycicoccus sonneratiae</name>
    <dbReference type="NCBI Taxonomy" id="2807628"/>
    <lineage>
        <taxon>Bacteria</taxon>
        <taxon>Bacillati</taxon>
        <taxon>Actinomycetota</taxon>
        <taxon>Actinomycetes</taxon>
        <taxon>Micrococcales</taxon>
        <taxon>Intrasporangiaceae</taxon>
        <taxon>Phycicoccus</taxon>
    </lineage>
</organism>